<dbReference type="Proteomes" id="UP001054811">
    <property type="component" value="Chromosome"/>
</dbReference>
<dbReference type="EMBL" id="CP091139">
    <property type="protein sequence ID" value="UUT35020.1"/>
    <property type="molecule type" value="Genomic_DNA"/>
</dbReference>
<keyword evidence="3" id="KW-1185">Reference proteome</keyword>
<name>A0ABY5NIM5_9MICO</name>
<feature type="region of interest" description="Disordered" evidence="1">
    <location>
        <begin position="1"/>
        <end position="69"/>
    </location>
</feature>
<feature type="region of interest" description="Disordered" evidence="1">
    <location>
        <begin position="126"/>
        <end position="167"/>
    </location>
</feature>
<feature type="compositionally biased region" description="Low complexity" evidence="1">
    <location>
        <begin position="1"/>
        <end position="18"/>
    </location>
</feature>
<feature type="compositionally biased region" description="Low complexity" evidence="1">
    <location>
        <begin position="58"/>
        <end position="67"/>
    </location>
</feature>
<gene>
    <name evidence="2" type="ORF">L2X98_32380</name>
</gene>
<proteinExistence type="predicted"/>
<evidence type="ECO:0000313" key="3">
    <source>
        <dbReference type="Proteomes" id="UP001054811"/>
    </source>
</evidence>
<protein>
    <submittedName>
        <fullName evidence="2">Uncharacterized protein</fullName>
    </submittedName>
</protein>
<accession>A0ABY5NIM5</accession>
<organism evidence="2 3">
    <name type="scientific">Microbacterium elymi</name>
    <dbReference type="NCBI Taxonomy" id="2909587"/>
    <lineage>
        <taxon>Bacteria</taxon>
        <taxon>Bacillati</taxon>
        <taxon>Actinomycetota</taxon>
        <taxon>Actinomycetes</taxon>
        <taxon>Micrococcales</taxon>
        <taxon>Microbacteriaceae</taxon>
        <taxon>Microbacterium</taxon>
    </lineage>
</organism>
<evidence type="ECO:0000256" key="1">
    <source>
        <dbReference type="SAM" id="MobiDB-lite"/>
    </source>
</evidence>
<sequence length="177" mass="17559">MASAPAPTSAAASASTSSGDDEPGTRSAPETRTITGASPAASRTARVTASGNARRRAASPPQASSRRFVTGEANWLSRYPSDAITSTPSNPRSIATAAADAKSAMVAAMPSSSSATGSAWENRLNTADGATGVSPKAEGNAYRPAWNSSSAMRPPAACTASTTPRQGAACAGSLISV</sequence>
<evidence type="ECO:0000313" key="2">
    <source>
        <dbReference type="EMBL" id="UUT35020.1"/>
    </source>
</evidence>
<reference evidence="2" key="1">
    <citation type="submission" date="2022-01" db="EMBL/GenBank/DDBJ databases">
        <title>Microbacterium eymi and Microbacterium rhizovicinus sp. nov., isolated from the rhizospheric soil of Elymus tsukushiensis, a plant native to the Dokdo Islands, Republic of Korea.</title>
        <authorList>
            <person name="Hwang Y.J."/>
        </authorList>
    </citation>
    <scope>NUCLEOTIDE SEQUENCE</scope>
    <source>
        <strain evidence="2">KUDC0405</strain>
    </source>
</reference>